<dbReference type="SUPFAM" id="SSF117281">
    <property type="entry name" value="Kelch motif"/>
    <property type="match status" value="1"/>
</dbReference>
<keyword evidence="3" id="KW-1185">Reference proteome</keyword>
<evidence type="ECO:0000313" key="3">
    <source>
        <dbReference type="Proteomes" id="UP000221165"/>
    </source>
</evidence>
<dbReference type="GeneID" id="94434891"/>
<reference evidence="2 3" key="1">
    <citation type="journal article" date="2017" name="Int. J. Parasitol.">
        <title>The genome of the protozoan parasite Cystoisospora suis and a reverse vaccinology approach to identify vaccine candidates.</title>
        <authorList>
            <person name="Palmieri N."/>
            <person name="Shrestha A."/>
            <person name="Ruttkowski B."/>
            <person name="Beck T."/>
            <person name="Vogl C."/>
            <person name="Tomley F."/>
            <person name="Blake D.P."/>
            <person name="Joachim A."/>
        </authorList>
    </citation>
    <scope>NUCLEOTIDE SEQUENCE [LARGE SCALE GENOMIC DNA]</scope>
    <source>
        <strain evidence="2 3">Wien I</strain>
    </source>
</reference>
<dbReference type="VEuPathDB" id="ToxoDB:CSUI_011582"/>
<evidence type="ECO:0000313" key="2">
    <source>
        <dbReference type="EMBL" id="PHJ14608.1"/>
    </source>
</evidence>
<name>A0A2C6KCQ9_9APIC</name>
<proteinExistence type="predicted"/>
<protein>
    <submittedName>
        <fullName evidence="2">Corepressor complex crc230</fullName>
    </submittedName>
</protein>
<dbReference type="AlphaFoldDB" id="A0A2C6KCQ9"/>
<evidence type="ECO:0000256" key="1">
    <source>
        <dbReference type="SAM" id="MobiDB-lite"/>
    </source>
</evidence>
<dbReference type="RefSeq" id="XP_067916344.1">
    <property type="nucleotide sequence ID" value="XM_068071680.1"/>
</dbReference>
<comment type="caution">
    <text evidence="2">The sequence shown here is derived from an EMBL/GenBank/DDBJ whole genome shotgun (WGS) entry which is preliminary data.</text>
</comment>
<dbReference type="EMBL" id="MIGC01014420">
    <property type="protein sequence ID" value="PHJ14608.1"/>
    <property type="molecule type" value="Genomic_DNA"/>
</dbReference>
<sequence>MGGRTGCPEFYQAANDMWSLHLASDTWSQVQLEGSRIRPPPRFGCAAVWSDDILLTLFGGETTASNTMNTNSSGAIGSSTGHAINGQTTSSAGGGREGGRSRDPAYRRLLLDDMWHFKIVDVITNHHTKGAHVVGEWIQEKFEGTIAPRSHYAAIFITQ</sequence>
<feature type="compositionally biased region" description="Polar residues" evidence="1">
    <location>
        <begin position="77"/>
        <end position="89"/>
    </location>
</feature>
<accession>A0A2C6KCQ9</accession>
<dbReference type="InterPro" id="IPR015915">
    <property type="entry name" value="Kelch-typ_b-propeller"/>
</dbReference>
<gene>
    <name evidence="2" type="ORF">CSUI_011582</name>
</gene>
<dbReference type="Gene3D" id="2.120.10.80">
    <property type="entry name" value="Kelch-type beta propeller"/>
    <property type="match status" value="1"/>
</dbReference>
<feature type="region of interest" description="Disordered" evidence="1">
    <location>
        <begin position="77"/>
        <end position="101"/>
    </location>
</feature>
<dbReference type="Proteomes" id="UP000221165">
    <property type="component" value="Unassembled WGS sequence"/>
</dbReference>
<organism evidence="2 3">
    <name type="scientific">Cystoisospora suis</name>
    <dbReference type="NCBI Taxonomy" id="483139"/>
    <lineage>
        <taxon>Eukaryota</taxon>
        <taxon>Sar</taxon>
        <taxon>Alveolata</taxon>
        <taxon>Apicomplexa</taxon>
        <taxon>Conoidasida</taxon>
        <taxon>Coccidia</taxon>
        <taxon>Eucoccidiorida</taxon>
        <taxon>Eimeriorina</taxon>
        <taxon>Sarcocystidae</taxon>
        <taxon>Cystoisospora</taxon>
    </lineage>
</organism>
<feature type="non-terminal residue" evidence="2">
    <location>
        <position position="159"/>
    </location>
</feature>